<dbReference type="EMBL" id="GGFK01013569">
    <property type="protein sequence ID" value="MBW46890.1"/>
    <property type="molecule type" value="Transcribed_RNA"/>
</dbReference>
<feature type="compositionally biased region" description="Polar residues" evidence="1">
    <location>
        <begin position="38"/>
        <end position="47"/>
    </location>
</feature>
<name>A0A2M4B1I6_9DIPT</name>
<feature type="chain" id="PRO_5014779181" evidence="2">
    <location>
        <begin position="23"/>
        <end position="221"/>
    </location>
</feature>
<keyword evidence="2" id="KW-0732">Signal</keyword>
<dbReference type="AlphaFoldDB" id="A0A2M4B1I6"/>
<organism evidence="3">
    <name type="scientific">Anopheles triannulatus</name>
    <dbReference type="NCBI Taxonomy" id="58253"/>
    <lineage>
        <taxon>Eukaryota</taxon>
        <taxon>Metazoa</taxon>
        <taxon>Ecdysozoa</taxon>
        <taxon>Arthropoda</taxon>
        <taxon>Hexapoda</taxon>
        <taxon>Insecta</taxon>
        <taxon>Pterygota</taxon>
        <taxon>Neoptera</taxon>
        <taxon>Endopterygota</taxon>
        <taxon>Diptera</taxon>
        <taxon>Nematocera</taxon>
        <taxon>Culicoidea</taxon>
        <taxon>Culicidae</taxon>
        <taxon>Anophelinae</taxon>
        <taxon>Anopheles</taxon>
    </lineage>
</organism>
<evidence type="ECO:0000256" key="2">
    <source>
        <dbReference type="SAM" id="SignalP"/>
    </source>
</evidence>
<reference evidence="3" key="1">
    <citation type="submission" date="2018-01" db="EMBL/GenBank/DDBJ databases">
        <title>An insight into the sialome of Amazonian anophelines.</title>
        <authorList>
            <person name="Ribeiro J.M."/>
            <person name="Scarpassa V."/>
            <person name="Calvo E."/>
        </authorList>
    </citation>
    <scope>NUCLEOTIDE SEQUENCE</scope>
    <source>
        <tissue evidence="3">Salivary glands</tissue>
    </source>
</reference>
<proteinExistence type="predicted"/>
<protein>
    <submittedName>
        <fullName evidence="3">Putative secreted protein</fullName>
    </submittedName>
</protein>
<evidence type="ECO:0000256" key="1">
    <source>
        <dbReference type="SAM" id="MobiDB-lite"/>
    </source>
</evidence>
<evidence type="ECO:0000313" key="3">
    <source>
        <dbReference type="EMBL" id="MBW46890.1"/>
    </source>
</evidence>
<feature type="region of interest" description="Disordered" evidence="1">
    <location>
        <begin position="38"/>
        <end position="76"/>
    </location>
</feature>
<sequence length="221" mass="24442">MNFSSQIRRMKAVAALVMPLLACRPQCHFKKQKPIAQTKNIHPTTTTGDHRSTGHCTRGSVISARSPRKPSPGAADSVCSLQVHLVRRYAQRAARTKANGTDVCVRTSGWAPGWPSFRFLRCARRPRCPVAGTCAESVRFSRFATRNGDGWKMLLIGVRSVDVPSPMAAGPSLRPRASLSHSLSHTHFLSLRFPIPRTPLPKGQSIVFRVTKFPLPFAQRH</sequence>
<feature type="signal peptide" evidence="2">
    <location>
        <begin position="1"/>
        <end position="22"/>
    </location>
</feature>
<accession>A0A2M4B1I6</accession>